<organism evidence="6 7">
    <name type="scientific">Helicostylum pulchrum</name>
    <dbReference type="NCBI Taxonomy" id="562976"/>
    <lineage>
        <taxon>Eukaryota</taxon>
        <taxon>Fungi</taxon>
        <taxon>Fungi incertae sedis</taxon>
        <taxon>Mucoromycota</taxon>
        <taxon>Mucoromycotina</taxon>
        <taxon>Mucoromycetes</taxon>
        <taxon>Mucorales</taxon>
        <taxon>Mucorineae</taxon>
        <taxon>Mucoraceae</taxon>
        <taxon>Helicostylum</taxon>
    </lineage>
</organism>
<dbReference type="InterPro" id="IPR000467">
    <property type="entry name" value="G_patch_dom"/>
</dbReference>
<protein>
    <recommendedName>
        <fullName evidence="5">G-patch domain-containing protein</fullName>
    </recommendedName>
</protein>
<keyword evidence="3" id="KW-0539">Nucleus</keyword>
<accession>A0ABP9Y8P3</accession>
<evidence type="ECO:0000256" key="3">
    <source>
        <dbReference type="ARBA" id="ARBA00023242"/>
    </source>
</evidence>
<evidence type="ECO:0000313" key="7">
    <source>
        <dbReference type="Proteomes" id="UP001476247"/>
    </source>
</evidence>
<dbReference type="EMBL" id="BAABUJ010000024">
    <property type="protein sequence ID" value="GAA5802657.1"/>
    <property type="molecule type" value="Genomic_DNA"/>
</dbReference>
<evidence type="ECO:0000256" key="1">
    <source>
        <dbReference type="ARBA" id="ARBA00004123"/>
    </source>
</evidence>
<feature type="domain" description="G-patch" evidence="5">
    <location>
        <begin position="217"/>
        <end position="263"/>
    </location>
</feature>
<comment type="subcellular location">
    <subcellularLocation>
        <location evidence="1">Nucleus</location>
    </subcellularLocation>
</comment>
<feature type="region of interest" description="Disordered" evidence="4">
    <location>
        <begin position="170"/>
        <end position="191"/>
    </location>
</feature>
<dbReference type="SMART" id="SM00443">
    <property type="entry name" value="G_patch"/>
    <property type="match status" value="1"/>
</dbReference>
<feature type="region of interest" description="Disordered" evidence="4">
    <location>
        <begin position="23"/>
        <end position="61"/>
    </location>
</feature>
<dbReference type="Proteomes" id="UP001476247">
    <property type="component" value="Unassembled WGS sequence"/>
</dbReference>
<dbReference type="PANTHER" id="PTHR13948">
    <property type="entry name" value="RNA-BINDING PROTEIN"/>
    <property type="match status" value="1"/>
</dbReference>
<proteinExistence type="predicted"/>
<evidence type="ECO:0000313" key="6">
    <source>
        <dbReference type="EMBL" id="GAA5802657.1"/>
    </source>
</evidence>
<name>A0ABP9Y8P3_9FUNG</name>
<comment type="caution">
    <text evidence="6">The sequence shown here is derived from an EMBL/GenBank/DDBJ whole genome shotgun (WGS) entry which is preliminary data.</text>
</comment>
<gene>
    <name evidence="6" type="ORF">HPULCUR_008131</name>
</gene>
<dbReference type="Pfam" id="PF01585">
    <property type="entry name" value="G-patch"/>
    <property type="match status" value="1"/>
</dbReference>
<keyword evidence="2" id="KW-0694">RNA-binding</keyword>
<dbReference type="PROSITE" id="PS50174">
    <property type="entry name" value="G_PATCH"/>
    <property type="match status" value="1"/>
</dbReference>
<dbReference type="PANTHER" id="PTHR13948:SF3">
    <property type="entry name" value="FI21118P1"/>
    <property type="match status" value="1"/>
</dbReference>
<sequence>MFNQQPQKPAFKFVIKSKIETVDSSTPSKLTKQDDKTTIGSIPNLDDRKRKRPANESVTPIATKKIHSQLLKWNKKKEELKQDDKSDVEKAEAKNDFADLSALTCLLCQRKFKAKVDLLRHIELSDLHKNNLKDPVAVSKATLKLNFLKSQDEKKKEEQAVEYRNRAAERRLAYGQPEKPVLSPPSSPPRQVSRELQVFTIYTHALPKASLYTPISDDNKGARMLAQMGWKKGEGLGKDGTGILDPVKAESYGQSAGIGSTAKRDVGGNDGSYRTRTIDAVS</sequence>
<evidence type="ECO:0000256" key="4">
    <source>
        <dbReference type="SAM" id="MobiDB-lite"/>
    </source>
</evidence>
<evidence type="ECO:0000259" key="5">
    <source>
        <dbReference type="PROSITE" id="PS50174"/>
    </source>
</evidence>
<feature type="region of interest" description="Disordered" evidence="4">
    <location>
        <begin position="253"/>
        <end position="282"/>
    </location>
</feature>
<keyword evidence="7" id="KW-1185">Reference proteome</keyword>
<reference evidence="6 7" key="1">
    <citation type="submission" date="2024-04" db="EMBL/GenBank/DDBJ databases">
        <title>genome sequences of Mucor flavus KT1a and Helicostylum pulchrum KT1b strains isolation_sourced from the surface of a dry-aged beef.</title>
        <authorList>
            <person name="Toyotome T."/>
            <person name="Hosono M."/>
            <person name="Torimaru M."/>
            <person name="Fukuda K."/>
            <person name="Mikami N."/>
        </authorList>
    </citation>
    <scope>NUCLEOTIDE SEQUENCE [LARGE SCALE GENOMIC DNA]</scope>
    <source>
        <strain evidence="6 7">KT1b</strain>
    </source>
</reference>
<evidence type="ECO:0000256" key="2">
    <source>
        <dbReference type="ARBA" id="ARBA00022884"/>
    </source>
</evidence>